<dbReference type="Proteomes" id="UP000008021">
    <property type="component" value="Chromosome 5"/>
</dbReference>
<proteinExistence type="predicted"/>
<reference evidence="2" key="1">
    <citation type="submission" date="2015-04" db="UniProtKB">
        <authorList>
            <consortium name="EnsemblPlants"/>
        </authorList>
    </citation>
    <scope>IDENTIFICATION</scope>
</reference>
<dbReference type="EnsemblPlants" id="OMERI05G05280.1">
    <property type="protein sequence ID" value="OMERI05G05280.1"/>
    <property type="gene ID" value="OMERI05G05280"/>
</dbReference>
<keyword evidence="3" id="KW-1185">Reference proteome</keyword>
<evidence type="ECO:0000256" key="1">
    <source>
        <dbReference type="SAM" id="MobiDB-lite"/>
    </source>
</evidence>
<dbReference type="Gramene" id="OMERI05G05280.1">
    <property type="protein sequence ID" value="OMERI05G05280.1"/>
    <property type="gene ID" value="OMERI05G05280"/>
</dbReference>
<accession>A0A0E0DMX0</accession>
<protein>
    <submittedName>
        <fullName evidence="2">Uncharacterized protein</fullName>
    </submittedName>
</protein>
<dbReference type="AlphaFoldDB" id="A0A0E0DMX0"/>
<sequence length="136" mass="14983">MVETVEEVHGGSRDWSPTAPTMERGRTEKPRATSAYPCSCYGWRNWNGVGGVLGRWWWRCCAASSPLPPLELHLRVSYAEPEYARWMLSRSPSSVVHPPPGAATADEHLASAGIALSSKMSAMPCLAWEKRKRDGG</sequence>
<name>A0A0E0DMX0_9ORYZ</name>
<organism evidence="2">
    <name type="scientific">Oryza meridionalis</name>
    <dbReference type="NCBI Taxonomy" id="40149"/>
    <lineage>
        <taxon>Eukaryota</taxon>
        <taxon>Viridiplantae</taxon>
        <taxon>Streptophyta</taxon>
        <taxon>Embryophyta</taxon>
        <taxon>Tracheophyta</taxon>
        <taxon>Spermatophyta</taxon>
        <taxon>Magnoliopsida</taxon>
        <taxon>Liliopsida</taxon>
        <taxon>Poales</taxon>
        <taxon>Poaceae</taxon>
        <taxon>BOP clade</taxon>
        <taxon>Oryzoideae</taxon>
        <taxon>Oryzeae</taxon>
        <taxon>Oryzinae</taxon>
        <taxon>Oryza</taxon>
    </lineage>
</organism>
<dbReference type="HOGENOM" id="CLU_155518_0_0_1"/>
<evidence type="ECO:0000313" key="2">
    <source>
        <dbReference type="EnsemblPlants" id="OMERI05G05280.1"/>
    </source>
</evidence>
<feature type="compositionally biased region" description="Basic and acidic residues" evidence="1">
    <location>
        <begin position="1"/>
        <end position="12"/>
    </location>
</feature>
<feature type="region of interest" description="Disordered" evidence="1">
    <location>
        <begin position="1"/>
        <end position="28"/>
    </location>
</feature>
<reference evidence="2" key="2">
    <citation type="submission" date="2018-05" db="EMBL/GenBank/DDBJ databases">
        <title>OmerRS3 (Oryza meridionalis Reference Sequence Version 3).</title>
        <authorList>
            <person name="Zhang J."/>
            <person name="Kudrna D."/>
            <person name="Lee S."/>
            <person name="Talag J."/>
            <person name="Welchert J."/>
            <person name="Wing R.A."/>
        </authorList>
    </citation>
    <scope>NUCLEOTIDE SEQUENCE [LARGE SCALE GENOMIC DNA]</scope>
    <source>
        <strain evidence="2">cv. OR44</strain>
    </source>
</reference>
<evidence type="ECO:0000313" key="3">
    <source>
        <dbReference type="Proteomes" id="UP000008021"/>
    </source>
</evidence>